<dbReference type="PROSITE" id="PS00409">
    <property type="entry name" value="PROKAR_NTER_METHYL"/>
    <property type="match status" value="1"/>
</dbReference>
<keyword evidence="4" id="KW-1185">Reference proteome</keyword>
<feature type="region of interest" description="Disordered" evidence="1">
    <location>
        <begin position="226"/>
        <end position="286"/>
    </location>
</feature>
<feature type="compositionally biased region" description="Gly residues" evidence="1">
    <location>
        <begin position="272"/>
        <end position="286"/>
    </location>
</feature>
<proteinExistence type="predicted"/>
<dbReference type="EMBL" id="AP024702">
    <property type="protein sequence ID" value="BCX50043.1"/>
    <property type="molecule type" value="Genomic_DNA"/>
</dbReference>
<protein>
    <recommendedName>
        <fullName evidence="5">Prepilin-type N-terminal cleavage/methylation domain-containing protein</fullName>
    </recommendedName>
</protein>
<evidence type="ECO:0000256" key="2">
    <source>
        <dbReference type="SAM" id="Phobius"/>
    </source>
</evidence>
<dbReference type="InterPro" id="IPR012902">
    <property type="entry name" value="N_methyl_site"/>
</dbReference>
<feature type="transmembrane region" description="Helical" evidence="2">
    <location>
        <begin position="12"/>
        <end position="36"/>
    </location>
</feature>
<feature type="compositionally biased region" description="Gly residues" evidence="1">
    <location>
        <begin position="231"/>
        <end position="250"/>
    </location>
</feature>
<evidence type="ECO:0008006" key="5">
    <source>
        <dbReference type="Google" id="ProtNLM"/>
    </source>
</evidence>
<name>A0ABM7RRF8_9BACT</name>
<evidence type="ECO:0000313" key="3">
    <source>
        <dbReference type="EMBL" id="BCX50043.1"/>
    </source>
</evidence>
<gene>
    <name evidence="3" type="ORF">HAHE_39510</name>
</gene>
<evidence type="ECO:0000256" key="1">
    <source>
        <dbReference type="SAM" id="MobiDB-lite"/>
    </source>
</evidence>
<dbReference type="Proteomes" id="UP001374893">
    <property type="component" value="Chromosome"/>
</dbReference>
<keyword evidence="2" id="KW-0472">Membrane</keyword>
<organism evidence="3 4">
    <name type="scientific">Haloferula helveola</name>
    <dbReference type="NCBI Taxonomy" id="490095"/>
    <lineage>
        <taxon>Bacteria</taxon>
        <taxon>Pseudomonadati</taxon>
        <taxon>Verrucomicrobiota</taxon>
        <taxon>Verrucomicrobiia</taxon>
        <taxon>Verrucomicrobiales</taxon>
        <taxon>Verrucomicrobiaceae</taxon>
        <taxon>Haloferula</taxon>
    </lineage>
</organism>
<sequence>MTVSSSIRRSRGFTLLELVIAIGLVALLMGMIFSIATQNLRLANTVVEQQNEVSAQTAFFDLLGSQFASLPGNARMELVSEDSGAQYLSDLTIQNVPLTFTWGGTERVAKAVQISTERRRDGFLDIVLRYFDEEILEETTEVGDSSSTLGDAEPFAEIVLMEDVYIFEWEALDGRMMEWDYKWDYVGRLPLQLALTYVPDSLPGTDPIRHVFWITPKQDPSVLMRQLQQQGQGGGAATPGGNPAEGGEGAEGQPPSVTVPGVPGVSVRPGLPSGGPGGRGQGGGGR</sequence>
<keyword evidence="2" id="KW-0812">Transmembrane</keyword>
<evidence type="ECO:0000313" key="4">
    <source>
        <dbReference type="Proteomes" id="UP001374893"/>
    </source>
</evidence>
<reference evidence="3 4" key="1">
    <citation type="submission" date="2021-06" db="EMBL/GenBank/DDBJ databases">
        <title>Complete genome of Haloferula helveola possessing various polysaccharide degrading enzymes.</title>
        <authorList>
            <person name="Takami H."/>
            <person name="Huang C."/>
            <person name="Hamasaki K."/>
        </authorList>
    </citation>
    <scope>NUCLEOTIDE SEQUENCE [LARGE SCALE GENOMIC DNA]</scope>
    <source>
        <strain evidence="3 4">CN-1</strain>
    </source>
</reference>
<dbReference type="NCBIfam" id="TIGR02532">
    <property type="entry name" value="IV_pilin_GFxxxE"/>
    <property type="match status" value="1"/>
</dbReference>
<accession>A0ABM7RRF8</accession>
<feature type="compositionally biased region" description="Low complexity" evidence="1">
    <location>
        <begin position="251"/>
        <end position="271"/>
    </location>
</feature>
<keyword evidence="2" id="KW-1133">Transmembrane helix</keyword>
<dbReference type="RefSeq" id="WP_338686935.1">
    <property type="nucleotide sequence ID" value="NZ_AP024702.1"/>
</dbReference>
<dbReference type="Pfam" id="PF07963">
    <property type="entry name" value="N_methyl"/>
    <property type="match status" value="1"/>
</dbReference>